<gene>
    <name evidence="1" type="ORF">ACFQ4M_00390</name>
</gene>
<dbReference type="SUPFAM" id="SSF160719">
    <property type="entry name" value="gpW/gp25-like"/>
    <property type="match status" value="1"/>
</dbReference>
<accession>A0ABW3W9W8</accession>
<name>A0ABW3W9W8_9RHOO</name>
<sequence length="154" mass="17127">MPSFRPPSTAHLLCDIAIHAVHRELRPVYRPSETARRPRSAWDLVARDGLENLAQAVILRLLTPRGELAALGHPDYGSRVHELIGRENDSPRRNLLRLFILEALKAEPRIDKVAELRVEPSPGSRSTVDVLLRVKPVAATELVTIGPFSIELAV</sequence>
<comment type="caution">
    <text evidence="1">The sequence shown here is derived from an EMBL/GenBank/DDBJ whole genome shotgun (WGS) entry which is preliminary data.</text>
</comment>
<dbReference type="RefSeq" id="WP_002925972.1">
    <property type="nucleotide sequence ID" value="NZ_JARQZE010000001.1"/>
</dbReference>
<dbReference type="Proteomes" id="UP001597158">
    <property type="component" value="Unassembled WGS sequence"/>
</dbReference>
<dbReference type="EMBL" id="JBHTMC010000001">
    <property type="protein sequence ID" value="MFD1262018.1"/>
    <property type="molecule type" value="Genomic_DNA"/>
</dbReference>
<proteinExistence type="predicted"/>
<organism evidence="1 2">
    <name type="scientific">Thauera mechernichensis</name>
    <dbReference type="NCBI Taxonomy" id="82788"/>
    <lineage>
        <taxon>Bacteria</taxon>
        <taxon>Pseudomonadati</taxon>
        <taxon>Pseudomonadota</taxon>
        <taxon>Betaproteobacteria</taxon>
        <taxon>Rhodocyclales</taxon>
        <taxon>Zoogloeaceae</taxon>
        <taxon>Thauera</taxon>
    </lineage>
</organism>
<keyword evidence="2" id="KW-1185">Reference proteome</keyword>
<evidence type="ECO:0000313" key="2">
    <source>
        <dbReference type="Proteomes" id="UP001597158"/>
    </source>
</evidence>
<evidence type="ECO:0000313" key="1">
    <source>
        <dbReference type="EMBL" id="MFD1262018.1"/>
    </source>
</evidence>
<dbReference type="Gene3D" id="3.10.450.40">
    <property type="match status" value="1"/>
</dbReference>
<reference evidence="2" key="1">
    <citation type="journal article" date="2019" name="Int. J. Syst. Evol. Microbiol.">
        <title>The Global Catalogue of Microorganisms (GCM) 10K type strain sequencing project: providing services to taxonomists for standard genome sequencing and annotation.</title>
        <authorList>
            <consortium name="The Broad Institute Genomics Platform"/>
            <consortium name="The Broad Institute Genome Sequencing Center for Infectious Disease"/>
            <person name="Wu L."/>
            <person name="Ma J."/>
        </authorList>
    </citation>
    <scope>NUCLEOTIDE SEQUENCE [LARGE SCALE GENOMIC DNA]</scope>
    <source>
        <strain evidence="2">CCUG 48884</strain>
    </source>
</reference>
<protein>
    <submittedName>
        <fullName evidence="1">GPW/gp25 family protein</fullName>
    </submittedName>
</protein>